<dbReference type="RefSeq" id="WP_009162822.1">
    <property type="nucleotide sequence ID" value="NZ_KB291002.1"/>
</dbReference>
<keyword evidence="3" id="KW-1185">Reference proteome</keyword>
<proteinExistence type="predicted"/>
<organism evidence="2 3">
    <name type="scientific">Hoylesella saccharolytica F0055</name>
    <dbReference type="NCBI Taxonomy" id="1127699"/>
    <lineage>
        <taxon>Bacteria</taxon>
        <taxon>Pseudomonadati</taxon>
        <taxon>Bacteroidota</taxon>
        <taxon>Bacteroidia</taxon>
        <taxon>Bacteroidales</taxon>
        <taxon>Prevotellaceae</taxon>
        <taxon>Hoylesella</taxon>
    </lineage>
</organism>
<feature type="signal peptide" evidence="1">
    <location>
        <begin position="1"/>
        <end position="20"/>
    </location>
</feature>
<dbReference type="OrthoDB" id="1063944at2"/>
<dbReference type="Proteomes" id="UP000010433">
    <property type="component" value="Unassembled WGS sequence"/>
</dbReference>
<evidence type="ECO:0000313" key="2">
    <source>
        <dbReference type="EMBL" id="EKX99872.1"/>
    </source>
</evidence>
<dbReference type="AlphaFoldDB" id="L1N924"/>
<feature type="chain" id="PRO_5003954137" evidence="1">
    <location>
        <begin position="21"/>
        <end position="281"/>
    </location>
</feature>
<dbReference type="STRING" id="1127699.HMPREF9151_01514"/>
<dbReference type="HOGENOM" id="CLU_996983_0_0_10"/>
<gene>
    <name evidence="2" type="ORF">HMPREF9151_01514</name>
</gene>
<reference evidence="2 3" key="1">
    <citation type="submission" date="2012-05" db="EMBL/GenBank/DDBJ databases">
        <authorList>
            <person name="Weinstock G."/>
            <person name="Sodergren E."/>
            <person name="Lobos E.A."/>
            <person name="Fulton L."/>
            <person name="Fulton R."/>
            <person name="Courtney L."/>
            <person name="Fronick C."/>
            <person name="O'Laughlin M."/>
            <person name="Godfrey J."/>
            <person name="Wilson R.M."/>
            <person name="Miner T."/>
            <person name="Farmer C."/>
            <person name="Delehaunty K."/>
            <person name="Cordes M."/>
            <person name="Minx P."/>
            <person name="Tomlinson C."/>
            <person name="Chen J."/>
            <person name="Wollam A."/>
            <person name="Pepin K.H."/>
            <person name="Bhonagiri V."/>
            <person name="Zhang X."/>
            <person name="Suruliraj S."/>
            <person name="Warren W."/>
            <person name="Mitreva M."/>
            <person name="Mardis E.R."/>
            <person name="Wilson R.K."/>
        </authorList>
    </citation>
    <scope>NUCLEOTIDE SEQUENCE [LARGE SCALE GENOMIC DNA]</scope>
    <source>
        <strain evidence="2 3">F0055</strain>
    </source>
</reference>
<dbReference type="PATRIC" id="fig|1127699.3.peg.1395"/>
<sequence>MTKFFTTLVLAFGLTSALHAQEYNMFNLADVDENGWLWFDTQAKIDKYVGRINEDDNKANLNGKLIQMVAANQPPLYPETTVSPDYIGIGKDGKKGTEMSRKGAIMLQPGKGLFTVATGGSFLVCMPSCETYSMAVSCESTVGGRLLSTKNGNEELSQYTVRAAYTQFNKFAPVGYTVVTGLESVNRGIIQGTIKSDGPVYALFTNGTKDTLYIHGIKVTTPRQESTGIRETAVQTTSDVDVYAVDGSYLGRYANEADVKALRKGVYIIRKGKQVKKVVTD</sequence>
<evidence type="ECO:0000313" key="3">
    <source>
        <dbReference type="Proteomes" id="UP000010433"/>
    </source>
</evidence>
<dbReference type="EMBL" id="AMEP01000095">
    <property type="protein sequence ID" value="EKX99872.1"/>
    <property type="molecule type" value="Genomic_DNA"/>
</dbReference>
<name>L1N924_9BACT</name>
<accession>L1N924</accession>
<evidence type="ECO:0000256" key="1">
    <source>
        <dbReference type="SAM" id="SignalP"/>
    </source>
</evidence>
<protein>
    <submittedName>
        <fullName evidence="2">Uncharacterized protein</fullName>
    </submittedName>
</protein>
<keyword evidence="1" id="KW-0732">Signal</keyword>
<comment type="caution">
    <text evidence="2">The sequence shown here is derived from an EMBL/GenBank/DDBJ whole genome shotgun (WGS) entry which is preliminary data.</text>
</comment>